<dbReference type="GO" id="GO:0005886">
    <property type="term" value="C:plasma membrane"/>
    <property type="evidence" value="ECO:0007669"/>
    <property type="project" value="UniProtKB-SubCell"/>
</dbReference>
<comment type="similarity">
    <text evidence="6">Belongs to the RnfG family.</text>
</comment>
<comment type="subcellular location">
    <subcellularLocation>
        <location evidence="6">Cell inner membrane</location>
        <topology evidence="6">Single-pass membrane protein</topology>
    </subcellularLocation>
</comment>
<dbReference type="NCBIfam" id="TIGR01947">
    <property type="entry name" value="rnfG"/>
    <property type="match status" value="1"/>
</dbReference>
<dbReference type="GO" id="GO:0009055">
    <property type="term" value="F:electron transfer activity"/>
    <property type="evidence" value="ECO:0007669"/>
    <property type="project" value="InterPro"/>
</dbReference>
<keyword evidence="6" id="KW-0812">Transmembrane</keyword>
<dbReference type="PANTHER" id="PTHR36118">
    <property type="entry name" value="ION-TRANSLOCATING OXIDOREDUCTASE COMPLEX SUBUNIT G"/>
    <property type="match status" value="1"/>
</dbReference>
<keyword evidence="5 6" id="KW-0249">Electron transport</keyword>
<keyword evidence="2 6" id="KW-0597">Phosphoprotein</keyword>
<dbReference type="Proteomes" id="UP000288058">
    <property type="component" value="Unassembled WGS sequence"/>
</dbReference>
<evidence type="ECO:0000256" key="5">
    <source>
        <dbReference type="ARBA" id="ARBA00022982"/>
    </source>
</evidence>
<keyword evidence="6" id="KW-1003">Cell membrane</keyword>
<evidence type="ECO:0000256" key="4">
    <source>
        <dbReference type="ARBA" id="ARBA00022643"/>
    </source>
</evidence>
<dbReference type="GO" id="GO:0022900">
    <property type="term" value="P:electron transport chain"/>
    <property type="evidence" value="ECO:0007669"/>
    <property type="project" value="UniProtKB-UniRule"/>
</dbReference>
<keyword evidence="9" id="KW-1185">Reference proteome</keyword>
<comment type="caution">
    <text evidence="8">The sequence shown here is derived from an EMBL/GenBank/DDBJ whole genome shotgun (WGS) entry which is preliminary data.</text>
</comment>
<evidence type="ECO:0000313" key="8">
    <source>
        <dbReference type="EMBL" id="RUO73436.1"/>
    </source>
</evidence>
<dbReference type="EMBL" id="PIQC01000001">
    <property type="protein sequence ID" value="RUO73436.1"/>
    <property type="molecule type" value="Genomic_DNA"/>
</dbReference>
<dbReference type="NCBIfam" id="NF002519">
    <property type="entry name" value="PRK01908.1"/>
    <property type="match status" value="1"/>
</dbReference>
<keyword evidence="6" id="KW-1133">Transmembrane helix</keyword>
<accession>A0A432Z6C5</accession>
<name>A0A432Z6C5_9GAMM</name>
<evidence type="ECO:0000259" key="7">
    <source>
        <dbReference type="SMART" id="SM00900"/>
    </source>
</evidence>
<organism evidence="8 9">
    <name type="scientific">Idiomarina ramblicola</name>
    <dbReference type="NCBI Taxonomy" id="263724"/>
    <lineage>
        <taxon>Bacteria</taxon>
        <taxon>Pseudomonadati</taxon>
        <taxon>Pseudomonadota</taxon>
        <taxon>Gammaproteobacteria</taxon>
        <taxon>Alteromonadales</taxon>
        <taxon>Idiomarinaceae</taxon>
        <taxon>Idiomarina</taxon>
    </lineage>
</organism>
<comment type="subunit">
    <text evidence="6">The complex is composed of six subunits: RnfA, RnfB, RnfC, RnfD, RnfE and RnfG.</text>
</comment>
<protein>
    <recommendedName>
        <fullName evidence="6">Ion-translocating oxidoreductase complex subunit G</fullName>
        <ecNumber evidence="6">7.-.-.-</ecNumber>
    </recommendedName>
    <alternativeName>
        <fullName evidence="6">Rnf electron transport complex subunit G</fullName>
    </alternativeName>
</protein>
<reference evidence="9" key="1">
    <citation type="journal article" date="2018" name="Front. Microbiol.">
        <title>Genome-Based Analysis Reveals the Taxonomy and Diversity of the Family Idiomarinaceae.</title>
        <authorList>
            <person name="Liu Y."/>
            <person name="Lai Q."/>
            <person name="Shao Z."/>
        </authorList>
    </citation>
    <scope>NUCLEOTIDE SEQUENCE [LARGE SCALE GENOMIC DNA]</scope>
    <source>
        <strain evidence="9">R22</strain>
    </source>
</reference>
<keyword evidence="6" id="KW-0472">Membrane</keyword>
<dbReference type="HAMAP" id="MF_00479">
    <property type="entry name" value="RsxG_RnfG"/>
    <property type="match status" value="1"/>
</dbReference>
<dbReference type="EC" id="7.-.-.-" evidence="6"/>
<dbReference type="Pfam" id="PF04205">
    <property type="entry name" value="FMN_bind"/>
    <property type="match status" value="1"/>
</dbReference>
<dbReference type="AlphaFoldDB" id="A0A432Z6C5"/>
<comment type="function">
    <text evidence="6">Part of a membrane-bound complex that couples electron transfer with translocation of ions across the membrane.</text>
</comment>
<sequence length="213" mass="23522">MTFNSMQKNGLLLAAFAVIATSLVIGVQLLTEDKIEKQQQQQVLRTLNQLIPPALHDNDLYQSCRLLEDPALGTRKAQPLYRAWVDGTPTALAAEIVAPDGYSGAIHLLLAIKPNGEVLGVRTLRHKETPGLGDKIDVEKSNWIKSFAEKRIRGEDDTRWAVQRDGGMFDQFTGATITPRAVISAVKRATLKLQQQADVLFNADLPHCQEGQQ</sequence>
<dbReference type="PIRSF" id="PIRSF006091">
    <property type="entry name" value="E_trnsport_RnfG"/>
    <property type="match status" value="1"/>
</dbReference>
<dbReference type="OrthoDB" id="9784165at2"/>
<dbReference type="PANTHER" id="PTHR36118:SF1">
    <property type="entry name" value="ION-TRANSLOCATING OXIDOREDUCTASE COMPLEX SUBUNIT G"/>
    <property type="match status" value="1"/>
</dbReference>
<keyword evidence="6" id="KW-0997">Cell inner membrane</keyword>
<dbReference type="InterPro" id="IPR007329">
    <property type="entry name" value="FMN-bd"/>
</dbReference>
<evidence type="ECO:0000256" key="3">
    <source>
        <dbReference type="ARBA" id="ARBA00022630"/>
    </source>
</evidence>
<gene>
    <name evidence="6" type="primary">rnfG</name>
    <name evidence="8" type="ORF">CWI78_03115</name>
</gene>
<keyword evidence="4 6" id="KW-0288">FMN</keyword>
<feature type="modified residue" description="FMN phosphoryl threonine" evidence="6">
    <location>
        <position position="176"/>
    </location>
</feature>
<dbReference type="RefSeq" id="WP_126780140.1">
    <property type="nucleotide sequence ID" value="NZ_PIQC01000001.1"/>
</dbReference>
<evidence type="ECO:0000256" key="2">
    <source>
        <dbReference type="ARBA" id="ARBA00022553"/>
    </source>
</evidence>
<dbReference type="InterPro" id="IPR010209">
    <property type="entry name" value="Ion_transpt_RnfG/RsxG"/>
</dbReference>
<dbReference type="GO" id="GO:0010181">
    <property type="term" value="F:FMN binding"/>
    <property type="evidence" value="ECO:0007669"/>
    <property type="project" value="InterPro"/>
</dbReference>
<proteinExistence type="inferred from homology"/>
<evidence type="ECO:0000256" key="6">
    <source>
        <dbReference type="HAMAP-Rule" id="MF_00479"/>
    </source>
</evidence>
<evidence type="ECO:0000256" key="1">
    <source>
        <dbReference type="ARBA" id="ARBA00022448"/>
    </source>
</evidence>
<evidence type="ECO:0000313" key="9">
    <source>
        <dbReference type="Proteomes" id="UP000288058"/>
    </source>
</evidence>
<keyword evidence="3 6" id="KW-0285">Flavoprotein</keyword>
<comment type="cofactor">
    <cofactor evidence="6">
        <name>FMN</name>
        <dbReference type="ChEBI" id="CHEBI:58210"/>
    </cofactor>
</comment>
<keyword evidence="1 6" id="KW-0813">Transport</keyword>
<dbReference type="SMART" id="SM00900">
    <property type="entry name" value="FMN_bind"/>
    <property type="match status" value="1"/>
</dbReference>
<keyword evidence="6" id="KW-1278">Translocase</keyword>
<feature type="domain" description="FMN-binding" evidence="7">
    <location>
        <begin position="101"/>
        <end position="193"/>
    </location>
</feature>